<evidence type="ECO:0008006" key="18">
    <source>
        <dbReference type="Google" id="ProtNLM"/>
    </source>
</evidence>
<dbReference type="GO" id="GO:0016831">
    <property type="term" value="F:carboxy-lyase activity"/>
    <property type="evidence" value="ECO:0007669"/>
    <property type="project" value="UniProtKB-KW"/>
</dbReference>
<accession>A0A820B5Q5</accession>
<dbReference type="InterPro" id="IPR015421">
    <property type="entry name" value="PyrdxlP-dep_Trfase_major"/>
</dbReference>
<dbReference type="EMBL" id="CAJOBD010006557">
    <property type="protein sequence ID" value="CAF4064068.1"/>
    <property type="molecule type" value="Genomic_DNA"/>
</dbReference>
<keyword evidence="5 7" id="KW-0456">Lyase</keyword>
<comment type="cofactor">
    <cofactor evidence="1 6 7">
        <name>pyridoxal 5'-phosphate</name>
        <dbReference type="ChEBI" id="CHEBI:597326"/>
    </cofactor>
</comment>
<feature type="modified residue" description="N6-(pyridoxal phosphate)lysine" evidence="6">
    <location>
        <position position="373"/>
    </location>
</feature>
<dbReference type="EMBL" id="CAJNOL010004287">
    <property type="protein sequence ID" value="CAF1585008.1"/>
    <property type="molecule type" value="Genomic_DNA"/>
</dbReference>
<dbReference type="InterPro" id="IPR051151">
    <property type="entry name" value="Group_II_Decarboxylase"/>
</dbReference>
<keyword evidence="16" id="KW-1185">Reference proteome</keyword>
<evidence type="ECO:0000313" key="12">
    <source>
        <dbReference type="EMBL" id="CAF1471484.1"/>
    </source>
</evidence>
<dbReference type="OrthoDB" id="10041588at2759"/>
<name>A0A820B5Q5_9BILA</name>
<dbReference type="Proteomes" id="UP000663864">
    <property type="component" value="Unassembled WGS sequence"/>
</dbReference>
<dbReference type="GO" id="GO:0019752">
    <property type="term" value="P:carboxylic acid metabolic process"/>
    <property type="evidence" value="ECO:0007669"/>
    <property type="project" value="InterPro"/>
</dbReference>
<keyword evidence="3" id="KW-0210">Decarboxylase</keyword>
<evidence type="ECO:0000313" key="11">
    <source>
        <dbReference type="EMBL" id="CAF1440713.1"/>
    </source>
</evidence>
<proteinExistence type="inferred from homology"/>
<feature type="region of interest" description="Disordered" evidence="8">
    <location>
        <begin position="233"/>
        <end position="252"/>
    </location>
</feature>
<keyword evidence="4 6" id="KW-0663">Pyridoxal phosphate</keyword>
<evidence type="ECO:0000256" key="8">
    <source>
        <dbReference type="SAM" id="MobiDB-lite"/>
    </source>
</evidence>
<evidence type="ECO:0000313" key="14">
    <source>
        <dbReference type="EMBL" id="CAF4064068.1"/>
    </source>
</evidence>
<protein>
    <recommendedName>
        <fullName evidence="18">Histidine decarboxylase</fullName>
    </recommendedName>
</protein>
<dbReference type="Proteomes" id="UP000663882">
    <property type="component" value="Unassembled WGS sequence"/>
</dbReference>
<dbReference type="EMBL" id="CAJNOU010005238">
    <property type="protein sequence ID" value="CAF1471484.1"/>
    <property type="molecule type" value="Genomic_DNA"/>
</dbReference>
<feature type="region of interest" description="Disordered" evidence="8">
    <location>
        <begin position="1"/>
        <end position="25"/>
    </location>
</feature>
<feature type="compositionally biased region" description="Basic and acidic residues" evidence="8">
    <location>
        <begin position="9"/>
        <end position="21"/>
    </location>
</feature>
<dbReference type="Proteomes" id="UP000663874">
    <property type="component" value="Unassembled WGS sequence"/>
</dbReference>
<sequence>MEDTTVNDNEPKVKKQKKESDESGAVYPPIFGPGHALDYNLFQLSNTPLTEAHQQKALEQLEVYLKAQQETFLGYQLNENVHYSKKLSFMLDIHTNNIGDPFVNGNCTVNTKIMERAVLDYFARLWHAPTPSTPENKESYWGYVLSMGSTEGNLYALYNARDYLKGKALYKEPNSDLTFVRPMKANLHSKNAFHPIAFFSQDTHYSITKIVRALEIRTFYEIGEREYKGQCPITSDGHWPKEVPSENGNEGPGSVDVDKLIQLVEFFARSGSPPLIILNIGTTFKGAYDNVEQVGHRLKPILEKYNLYERKVEHAPDKYDIRTGYWIHVDGALGASYLPFLEKARHRILIKEHIPKFDFSLPFIHSIVTSAHKYPGCPMPGGIYMTKHKYQIKPPDDPEYIGSPDTTFAGSRNAISPAALWCYYANTSDEIEIAKAIKVEETAKYAETKLKELERNYHRYGYKLWVERTPLAITIRFRDPSNPNNKDPNTKDPVVLKYSLSQMEIKVDGENAPRKYVHIFIMQSVTKKIIDDLVHDLANAYDQNLLSKQENVGDQSVSVSSTTENPHIHRVTHVPLDKRGYSGN</sequence>
<evidence type="ECO:0000313" key="15">
    <source>
        <dbReference type="EMBL" id="CAF4193905.1"/>
    </source>
</evidence>
<dbReference type="Proteomes" id="UP000663889">
    <property type="component" value="Unassembled WGS sequence"/>
</dbReference>
<evidence type="ECO:0000313" key="17">
    <source>
        <dbReference type="Proteomes" id="UP000663874"/>
    </source>
</evidence>
<dbReference type="EMBL" id="CAJNOO010006164">
    <property type="protein sequence ID" value="CAF1440713.1"/>
    <property type="molecule type" value="Genomic_DNA"/>
</dbReference>
<organism evidence="15 17">
    <name type="scientific">Rotaria sordida</name>
    <dbReference type="NCBI Taxonomy" id="392033"/>
    <lineage>
        <taxon>Eukaryota</taxon>
        <taxon>Metazoa</taxon>
        <taxon>Spiralia</taxon>
        <taxon>Gnathifera</taxon>
        <taxon>Rotifera</taxon>
        <taxon>Eurotatoria</taxon>
        <taxon>Bdelloidea</taxon>
        <taxon>Philodinida</taxon>
        <taxon>Philodinidae</taxon>
        <taxon>Rotaria</taxon>
    </lineage>
</organism>
<dbReference type="EMBL" id="CAJNOH010003003">
    <property type="protein sequence ID" value="CAF1319723.1"/>
    <property type="molecule type" value="Genomic_DNA"/>
</dbReference>
<evidence type="ECO:0000313" key="16">
    <source>
        <dbReference type="Proteomes" id="UP000663870"/>
    </source>
</evidence>
<dbReference type="InterPro" id="IPR002129">
    <property type="entry name" value="PyrdxlP-dep_de-COase"/>
</dbReference>
<evidence type="ECO:0000256" key="7">
    <source>
        <dbReference type="RuleBase" id="RU000382"/>
    </source>
</evidence>
<comment type="caution">
    <text evidence="15">The sequence shown here is derived from an EMBL/GenBank/DDBJ whole genome shotgun (WGS) entry which is preliminary data.</text>
</comment>
<comment type="similarity">
    <text evidence="2 7">Belongs to the group II decarboxylase family.</text>
</comment>
<dbReference type="PANTHER" id="PTHR46101:SF18">
    <property type="entry name" value="HISTIDINE DECARBOXYLASE"/>
    <property type="match status" value="1"/>
</dbReference>
<dbReference type="Gene3D" id="3.40.640.10">
    <property type="entry name" value="Type I PLP-dependent aspartate aminotransferase-like (Major domain)"/>
    <property type="match status" value="1"/>
</dbReference>
<dbReference type="EMBL" id="CAJNOT010003765">
    <property type="protein sequence ID" value="CAF1398918.1"/>
    <property type="molecule type" value="Genomic_DNA"/>
</dbReference>
<gene>
    <name evidence="15" type="ORF">FNK824_LOCUS35898</name>
    <name evidence="14" type="ORF">JBS370_LOCUS29765</name>
    <name evidence="13" type="ORF">JXQ802_LOCUS46632</name>
    <name evidence="9" type="ORF">PYM288_LOCUS30849</name>
    <name evidence="11" type="ORF">RFH988_LOCUS36339</name>
    <name evidence="12" type="ORF">SEV965_LOCUS34670</name>
    <name evidence="10" type="ORF">ZHD862_LOCUS33023</name>
</gene>
<dbReference type="GO" id="GO:0030170">
    <property type="term" value="F:pyridoxal phosphate binding"/>
    <property type="evidence" value="ECO:0007669"/>
    <property type="project" value="InterPro"/>
</dbReference>
<reference evidence="15" key="1">
    <citation type="submission" date="2021-02" db="EMBL/GenBank/DDBJ databases">
        <authorList>
            <person name="Nowell W R."/>
        </authorList>
    </citation>
    <scope>NUCLEOTIDE SEQUENCE</scope>
</reference>
<dbReference type="Proteomes" id="UP000663836">
    <property type="component" value="Unassembled WGS sequence"/>
</dbReference>
<dbReference type="AlphaFoldDB" id="A0A820B5Q5"/>
<evidence type="ECO:0000256" key="1">
    <source>
        <dbReference type="ARBA" id="ARBA00001933"/>
    </source>
</evidence>
<evidence type="ECO:0000313" key="9">
    <source>
        <dbReference type="EMBL" id="CAF1319723.1"/>
    </source>
</evidence>
<evidence type="ECO:0000256" key="4">
    <source>
        <dbReference type="ARBA" id="ARBA00022898"/>
    </source>
</evidence>
<dbReference type="Pfam" id="PF00282">
    <property type="entry name" value="Pyridoxal_deC"/>
    <property type="match status" value="1"/>
</dbReference>
<dbReference type="InterPro" id="IPR015424">
    <property type="entry name" value="PyrdxlP-dep_Trfase"/>
</dbReference>
<evidence type="ECO:0000313" key="13">
    <source>
        <dbReference type="EMBL" id="CAF1585008.1"/>
    </source>
</evidence>
<dbReference type="SUPFAM" id="SSF53383">
    <property type="entry name" value="PLP-dependent transferases"/>
    <property type="match status" value="1"/>
</dbReference>
<evidence type="ECO:0000256" key="6">
    <source>
        <dbReference type="PIRSR" id="PIRSR602129-50"/>
    </source>
</evidence>
<evidence type="ECO:0000256" key="5">
    <source>
        <dbReference type="ARBA" id="ARBA00023239"/>
    </source>
</evidence>
<dbReference type="PANTHER" id="PTHR46101">
    <property type="match status" value="1"/>
</dbReference>
<evidence type="ECO:0000256" key="3">
    <source>
        <dbReference type="ARBA" id="ARBA00022793"/>
    </source>
</evidence>
<evidence type="ECO:0000313" key="10">
    <source>
        <dbReference type="EMBL" id="CAF1398918.1"/>
    </source>
</evidence>
<dbReference type="EMBL" id="CAJOBE010015826">
    <property type="protein sequence ID" value="CAF4193905.1"/>
    <property type="molecule type" value="Genomic_DNA"/>
</dbReference>
<dbReference type="Proteomes" id="UP000663870">
    <property type="component" value="Unassembled WGS sequence"/>
</dbReference>
<evidence type="ECO:0000256" key="2">
    <source>
        <dbReference type="ARBA" id="ARBA00009533"/>
    </source>
</evidence>
<dbReference type="Proteomes" id="UP000663854">
    <property type="component" value="Unassembled WGS sequence"/>
</dbReference>